<keyword evidence="1" id="KW-1133">Transmembrane helix</keyword>
<feature type="transmembrane region" description="Helical" evidence="1">
    <location>
        <begin position="95"/>
        <end position="119"/>
    </location>
</feature>
<evidence type="ECO:0000256" key="1">
    <source>
        <dbReference type="SAM" id="Phobius"/>
    </source>
</evidence>
<protein>
    <recommendedName>
        <fullName evidence="5">Mid2 domain-containing protein</fullName>
    </recommendedName>
</protein>
<gene>
    <name evidence="3" type="ORF">DM02DRAFT_627208</name>
</gene>
<evidence type="ECO:0000313" key="4">
    <source>
        <dbReference type="Proteomes" id="UP000244855"/>
    </source>
</evidence>
<keyword evidence="4" id="KW-1185">Reference proteome</keyword>
<dbReference type="EMBL" id="KZ805350">
    <property type="protein sequence ID" value="PVI01879.1"/>
    <property type="molecule type" value="Genomic_DNA"/>
</dbReference>
<keyword evidence="2" id="KW-0732">Signal</keyword>
<dbReference type="Proteomes" id="UP000244855">
    <property type="component" value="Unassembled WGS sequence"/>
</dbReference>
<organism evidence="3 4">
    <name type="scientific">Periconia macrospinosa</name>
    <dbReference type="NCBI Taxonomy" id="97972"/>
    <lineage>
        <taxon>Eukaryota</taxon>
        <taxon>Fungi</taxon>
        <taxon>Dikarya</taxon>
        <taxon>Ascomycota</taxon>
        <taxon>Pezizomycotina</taxon>
        <taxon>Dothideomycetes</taxon>
        <taxon>Pleosporomycetidae</taxon>
        <taxon>Pleosporales</taxon>
        <taxon>Massarineae</taxon>
        <taxon>Periconiaceae</taxon>
        <taxon>Periconia</taxon>
    </lineage>
</organism>
<accession>A0A2V1DUV9</accession>
<sequence length="146" mass="15706">MRAVIPALFMVLNLAAGSPITTTLSVTSTTTVISTLVPQMIARNDGQWTPDVVAPNPTPTTPIWAPGQTPTAQPSWLPTPTPSNTPTKDIRRTPMLWIVFAIFAGIIGLFVLVFLGFLVRGLYKWVRTGVRPSLLTGGCLPLPQEA</sequence>
<evidence type="ECO:0000256" key="2">
    <source>
        <dbReference type="SAM" id="SignalP"/>
    </source>
</evidence>
<evidence type="ECO:0008006" key="5">
    <source>
        <dbReference type="Google" id="ProtNLM"/>
    </source>
</evidence>
<reference evidence="3 4" key="1">
    <citation type="journal article" date="2018" name="Sci. Rep.">
        <title>Comparative genomics provides insights into the lifestyle and reveals functional heterogeneity of dark septate endophytic fungi.</title>
        <authorList>
            <person name="Knapp D.G."/>
            <person name="Nemeth J.B."/>
            <person name="Barry K."/>
            <person name="Hainaut M."/>
            <person name="Henrissat B."/>
            <person name="Johnson J."/>
            <person name="Kuo A."/>
            <person name="Lim J.H.P."/>
            <person name="Lipzen A."/>
            <person name="Nolan M."/>
            <person name="Ohm R.A."/>
            <person name="Tamas L."/>
            <person name="Grigoriev I.V."/>
            <person name="Spatafora J.W."/>
            <person name="Nagy L.G."/>
            <person name="Kovacs G.M."/>
        </authorList>
    </citation>
    <scope>NUCLEOTIDE SEQUENCE [LARGE SCALE GENOMIC DNA]</scope>
    <source>
        <strain evidence="3 4">DSE2036</strain>
    </source>
</reference>
<keyword evidence="1" id="KW-0472">Membrane</keyword>
<proteinExistence type="predicted"/>
<evidence type="ECO:0000313" key="3">
    <source>
        <dbReference type="EMBL" id="PVI01879.1"/>
    </source>
</evidence>
<feature type="signal peptide" evidence="2">
    <location>
        <begin position="1"/>
        <end position="17"/>
    </location>
</feature>
<keyword evidence="1" id="KW-0812">Transmembrane</keyword>
<name>A0A2V1DUV9_9PLEO</name>
<dbReference type="AlphaFoldDB" id="A0A2V1DUV9"/>
<feature type="chain" id="PRO_5016031122" description="Mid2 domain-containing protein" evidence="2">
    <location>
        <begin position="18"/>
        <end position="146"/>
    </location>
</feature>